<dbReference type="AlphaFoldDB" id="A0A1H4IW07"/>
<proteinExistence type="predicted"/>
<dbReference type="InterPro" id="IPR054251">
    <property type="entry name" value="DUF6982"/>
</dbReference>
<dbReference type="OrthoDB" id="118450at2"/>
<dbReference type="Pfam" id="PF22478">
    <property type="entry name" value="DUF6982"/>
    <property type="match status" value="1"/>
</dbReference>
<dbReference type="Proteomes" id="UP000182409">
    <property type="component" value="Unassembled WGS sequence"/>
</dbReference>
<accession>A0A1H4IW07</accession>
<dbReference type="RefSeq" id="WP_074651821.1">
    <property type="nucleotide sequence ID" value="NZ_FNSD01000001.1"/>
</dbReference>
<evidence type="ECO:0000313" key="2">
    <source>
        <dbReference type="Proteomes" id="UP000182409"/>
    </source>
</evidence>
<organism evidence="1 2">
    <name type="scientific">Terriglobus roseus</name>
    <dbReference type="NCBI Taxonomy" id="392734"/>
    <lineage>
        <taxon>Bacteria</taxon>
        <taxon>Pseudomonadati</taxon>
        <taxon>Acidobacteriota</taxon>
        <taxon>Terriglobia</taxon>
        <taxon>Terriglobales</taxon>
        <taxon>Acidobacteriaceae</taxon>
        <taxon>Terriglobus</taxon>
    </lineage>
</organism>
<protein>
    <submittedName>
        <fullName evidence="1">Uncharacterized protein</fullName>
    </submittedName>
</protein>
<name>A0A1H4IW07_9BACT</name>
<reference evidence="1 2" key="1">
    <citation type="submission" date="2016-10" db="EMBL/GenBank/DDBJ databases">
        <authorList>
            <person name="de Groot N.N."/>
        </authorList>
    </citation>
    <scope>NUCLEOTIDE SEQUENCE [LARGE SCALE GENOMIC DNA]</scope>
    <source>
        <strain evidence="1 2">AB35.6</strain>
    </source>
</reference>
<gene>
    <name evidence="1" type="ORF">SAMN05443244_0065</name>
</gene>
<dbReference type="EMBL" id="FNSD01000001">
    <property type="protein sequence ID" value="SEB37412.1"/>
    <property type="molecule type" value="Genomic_DNA"/>
</dbReference>
<sequence length="182" mass="20293">MALSRKKVVVRRFLPGLLWGYLPASGLAYTGEPPMLDLLDLSGRIQPVPLADVKYAAYVRDFNTGDTFAPERLTRKTFLARPRSEGLWLRLTLRDREVFEGLAPLDLTMADGWAQDLGVHLVPPDIRGNTQRLFIPRLAIESMEVLAVVTTPSRKKPVAVADATETQPDLFSLELPPDARTQ</sequence>
<evidence type="ECO:0000313" key="1">
    <source>
        <dbReference type="EMBL" id="SEB37412.1"/>
    </source>
</evidence>